<evidence type="ECO:0000256" key="4">
    <source>
        <dbReference type="ARBA" id="ARBA00022692"/>
    </source>
</evidence>
<dbReference type="InterPro" id="IPR000515">
    <property type="entry name" value="MetI-like"/>
</dbReference>
<evidence type="ECO:0000256" key="5">
    <source>
        <dbReference type="ARBA" id="ARBA00022989"/>
    </source>
</evidence>
<dbReference type="CDD" id="cd06261">
    <property type="entry name" value="TM_PBP2"/>
    <property type="match status" value="1"/>
</dbReference>
<dbReference type="GO" id="GO:0043190">
    <property type="term" value="C:ATP-binding cassette (ABC) transporter complex"/>
    <property type="evidence" value="ECO:0007669"/>
    <property type="project" value="InterPro"/>
</dbReference>
<feature type="domain" description="ABC transmembrane type-1" evidence="8">
    <location>
        <begin position="22"/>
        <end position="216"/>
    </location>
</feature>
<comment type="similarity">
    <text evidence="7">Belongs to the binding-protein-dependent transport system permease family.</text>
</comment>
<evidence type="ECO:0000256" key="1">
    <source>
        <dbReference type="ARBA" id="ARBA00004651"/>
    </source>
</evidence>
<keyword evidence="10" id="KW-1185">Reference proteome</keyword>
<dbReference type="InterPro" id="IPR035906">
    <property type="entry name" value="MetI-like_sf"/>
</dbReference>
<accession>A0A285TQX8</accession>
<proteinExistence type="inferred from homology"/>
<evidence type="ECO:0000256" key="6">
    <source>
        <dbReference type="ARBA" id="ARBA00023136"/>
    </source>
</evidence>
<protein>
    <submittedName>
        <fullName evidence="9">Amino acid ABC transporter membrane protein 2 (PAAT family)</fullName>
    </submittedName>
</protein>
<name>A0A285TQX8_9BACL</name>
<dbReference type="Pfam" id="PF00528">
    <property type="entry name" value="BPD_transp_1"/>
    <property type="match status" value="1"/>
</dbReference>
<dbReference type="AlphaFoldDB" id="A0A285TQX8"/>
<dbReference type="PANTHER" id="PTHR30614">
    <property type="entry name" value="MEMBRANE COMPONENT OF AMINO ACID ABC TRANSPORTER"/>
    <property type="match status" value="1"/>
</dbReference>
<evidence type="ECO:0000256" key="7">
    <source>
        <dbReference type="RuleBase" id="RU363032"/>
    </source>
</evidence>
<comment type="subcellular location">
    <subcellularLocation>
        <location evidence="1 7">Cell membrane</location>
        <topology evidence="1 7">Multi-pass membrane protein</topology>
    </subcellularLocation>
</comment>
<evidence type="ECO:0000259" key="8">
    <source>
        <dbReference type="PROSITE" id="PS50928"/>
    </source>
</evidence>
<keyword evidence="2 7" id="KW-0813">Transport</keyword>
<dbReference type="RefSeq" id="WP_097075226.1">
    <property type="nucleotide sequence ID" value="NZ_OBMQ01000019.1"/>
</dbReference>
<sequence length="225" mass="25496">MLNSGISVLFEGVNMQRLLLGLLVTLRVALIAVVISIVMGILIGIIRTSKNKLVQIPFRLYLELFRIIPILVWLFVIYYVIPANFDLNLSAEVVALIVFSLWGTAEMSDIVRGSIISLPKHQAESSKALGLSVAQMYRYVLIPQATKRSIPPMINLITRMIKTTALLTMIGVVEVIKVGQQIIEVNNLDHPTISFWIYGFVFLLYFVICFPLSRFSRRLERKWAT</sequence>
<evidence type="ECO:0000313" key="10">
    <source>
        <dbReference type="Proteomes" id="UP000219636"/>
    </source>
</evidence>
<keyword evidence="4 7" id="KW-0812">Transmembrane</keyword>
<dbReference type="Gene3D" id="1.10.3720.10">
    <property type="entry name" value="MetI-like"/>
    <property type="match status" value="1"/>
</dbReference>
<feature type="transmembrane region" description="Helical" evidence="7">
    <location>
        <begin position="195"/>
        <end position="213"/>
    </location>
</feature>
<evidence type="ECO:0000313" key="9">
    <source>
        <dbReference type="EMBL" id="SOC25693.1"/>
    </source>
</evidence>
<dbReference type="OrthoDB" id="9805999at2"/>
<dbReference type="NCBIfam" id="TIGR01726">
    <property type="entry name" value="HEQRo_perm_3TM"/>
    <property type="match status" value="1"/>
</dbReference>
<dbReference type="SUPFAM" id="SSF161098">
    <property type="entry name" value="MetI-like"/>
    <property type="match status" value="1"/>
</dbReference>
<feature type="transmembrane region" description="Helical" evidence="7">
    <location>
        <begin position="58"/>
        <end position="81"/>
    </location>
</feature>
<dbReference type="PROSITE" id="PS50928">
    <property type="entry name" value="ABC_TM1"/>
    <property type="match status" value="1"/>
</dbReference>
<dbReference type="InterPro" id="IPR043429">
    <property type="entry name" value="ArtM/GltK/GlnP/TcyL/YhdX-like"/>
</dbReference>
<dbReference type="PANTHER" id="PTHR30614:SF36">
    <property type="entry name" value="ABC TRANSPORTER MEMBRANE-SPANNING PERMEASE-GLUTAMINE TRANSPORT"/>
    <property type="match status" value="1"/>
</dbReference>
<keyword evidence="5 7" id="KW-1133">Transmembrane helix</keyword>
<gene>
    <name evidence="9" type="ORF">SAMN05880501_11931</name>
</gene>
<dbReference type="EMBL" id="OBMQ01000019">
    <property type="protein sequence ID" value="SOC25693.1"/>
    <property type="molecule type" value="Genomic_DNA"/>
</dbReference>
<dbReference type="GO" id="GO:0022857">
    <property type="term" value="F:transmembrane transporter activity"/>
    <property type="evidence" value="ECO:0007669"/>
    <property type="project" value="InterPro"/>
</dbReference>
<dbReference type="GO" id="GO:0006865">
    <property type="term" value="P:amino acid transport"/>
    <property type="evidence" value="ECO:0007669"/>
    <property type="project" value="TreeGrafter"/>
</dbReference>
<dbReference type="InterPro" id="IPR010065">
    <property type="entry name" value="AA_ABC_transptr_permease_3TM"/>
</dbReference>
<organism evidence="9 10">
    <name type="scientific">Ureibacillus xyleni</name>
    <dbReference type="NCBI Taxonomy" id="614648"/>
    <lineage>
        <taxon>Bacteria</taxon>
        <taxon>Bacillati</taxon>
        <taxon>Bacillota</taxon>
        <taxon>Bacilli</taxon>
        <taxon>Bacillales</taxon>
        <taxon>Caryophanaceae</taxon>
        <taxon>Ureibacillus</taxon>
    </lineage>
</organism>
<keyword evidence="6 7" id="KW-0472">Membrane</keyword>
<reference evidence="10" key="1">
    <citation type="submission" date="2017-08" db="EMBL/GenBank/DDBJ databases">
        <authorList>
            <person name="Varghese N."/>
            <person name="Submissions S."/>
        </authorList>
    </citation>
    <scope>NUCLEOTIDE SEQUENCE [LARGE SCALE GENOMIC DNA]</scope>
    <source>
        <strain evidence="10">JC22</strain>
    </source>
</reference>
<evidence type="ECO:0000256" key="3">
    <source>
        <dbReference type="ARBA" id="ARBA00022475"/>
    </source>
</evidence>
<keyword evidence="3" id="KW-1003">Cell membrane</keyword>
<feature type="transmembrane region" description="Helical" evidence="7">
    <location>
        <begin position="20"/>
        <end position="46"/>
    </location>
</feature>
<evidence type="ECO:0000256" key="2">
    <source>
        <dbReference type="ARBA" id="ARBA00022448"/>
    </source>
</evidence>
<dbReference type="Proteomes" id="UP000219636">
    <property type="component" value="Unassembled WGS sequence"/>
</dbReference>